<name>A0A5C3M6R5_9AGAR</name>
<accession>A0A5C3M6R5</accession>
<organism evidence="3 4">
    <name type="scientific">Crucibulum laeve</name>
    <dbReference type="NCBI Taxonomy" id="68775"/>
    <lineage>
        <taxon>Eukaryota</taxon>
        <taxon>Fungi</taxon>
        <taxon>Dikarya</taxon>
        <taxon>Basidiomycota</taxon>
        <taxon>Agaricomycotina</taxon>
        <taxon>Agaricomycetes</taxon>
        <taxon>Agaricomycetidae</taxon>
        <taxon>Agaricales</taxon>
        <taxon>Agaricineae</taxon>
        <taxon>Nidulariaceae</taxon>
        <taxon>Crucibulum</taxon>
    </lineage>
</organism>
<protein>
    <submittedName>
        <fullName evidence="3">Uncharacterized protein</fullName>
    </submittedName>
</protein>
<dbReference type="STRING" id="68775.A0A5C3M6R5"/>
<evidence type="ECO:0000256" key="2">
    <source>
        <dbReference type="SAM" id="MobiDB-lite"/>
    </source>
</evidence>
<reference evidence="3 4" key="1">
    <citation type="journal article" date="2019" name="Nat. Ecol. Evol.">
        <title>Megaphylogeny resolves global patterns of mushroom evolution.</title>
        <authorList>
            <person name="Varga T."/>
            <person name="Krizsan K."/>
            <person name="Foldi C."/>
            <person name="Dima B."/>
            <person name="Sanchez-Garcia M."/>
            <person name="Sanchez-Ramirez S."/>
            <person name="Szollosi G.J."/>
            <person name="Szarkandi J.G."/>
            <person name="Papp V."/>
            <person name="Albert L."/>
            <person name="Andreopoulos W."/>
            <person name="Angelini C."/>
            <person name="Antonin V."/>
            <person name="Barry K.W."/>
            <person name="Bougher N.L."/>
            <person name="Buchanan P."/>
            <person name="Buyck B."/>
            <person name="Bense V."/>
            <person name="Catcheside P."/>
            <person name="Chovatia M."/>
            <person name="Cooper J."/>
            <person name="Damon W."/>
            <person name="Desjardin D."/>
            <person name="Finy P."/>
            <person name="Geml J."/>
            <person name="Haridas S."/>
            <person name="Hughes K."/>
            <person name="Justo A."/>
            <person name="Karasinski D."/>
            <person name="Kautmanova I."/>
            <person name="Kiss B."/>
            <person name="Kocsube S."/>
            <person name="Kotiranta H."/>
            <person name="LaButti K.M."/>
            <person name="Lechner B.E."/>
            <person name="Liimatainen K."/>
            <person name="Lipzen A."/>
            <person name="Lukacs Z."/>
            <person name="Mihaltcheva S."/>
            <person name="Morgado L.N."/>
            <person name="Niskanen T."/>
            <person name="Noordeloos M.E."/>
            <person name="Ohm R.A."/>
            <person name="Ortiz-Santana B."/>
            <person name="Ovrebo C."/>
            <person name="Racz N."/>
            <person name="Riley R."/>
            <person name="Savchenko A."/>
            <person name="Shiryaev A."/>
            <person name="Soop K."/>
            <person name="Spirin V."/>
            <person name="Szebenyi C."/>
            <person name="Tomsovsky M."/>
            <person name="Tulloss R.E."/>
            <person name="Uehling J."/>
            <person name="Grigoriev I.V."/>
            <person name="Vagvolgyi C."/>
            <person name="Papp T."/>
            <person name="Martin F.M."/>
            <person name="Miettinen O."/>
            <person name="Hibbett D.S."/>
            <person name="Nagy L.G."/>
        </authorList>
    </citation>
    <scope>NUCLEOTIDE SEQUENCE [LARGE SCALE GENOMIC DNA]</scope>
    <source>
        <strain evidence="3 4">CBS 166.37</strain>
    </source>
</reference>
<keyword evidence="4" id="KW-1185">Reference proteome</keyword>
<feature type="coiled-coil region" evidence="1">
    <location>
        <begin position="105"/>
        <end position="139"/>
    </location>
</feature>
<proteinExistence type="predicted"/>
<dbReference type="OrthoDB" id="3013323at2759"/>
<evidence type="ECO:0000313" key="4">
    <source>
        <dbReference type="Proteomes" id="UP000308652"/>
    </source>
</evidence>
<dbReference type="EMBL" id="ML213599">
    <property type="protein sequence ID" value="TFK39558.1"/>
    <property type="molecule type" value="Genomic_DNA"/>
</dbReference>
<dbReference type="AlphaFoldDB" id="A0A5C3M6R5"/>
<evidence type="ECO:0000313" key="3">
    <source>
        <dbReference type="EMBL" id="TFK39558.1"/>
    </source>
</evidence>
<feature type="region of interest" description="Disordered" evidence="2">
    <location>
        <begin position="203"/>
        <end position="234"/>
    </location>
</feature>
<dbReference type="Proteomes" id="UP000308652">
    <property type="component" value="Unassembled WGS sequence"/>
</dbReference>
<gene>
    <name evidence="3" type="ORF">BDQ12DRAFT_698189</name>
</gene>
<sequence>MAETGAMDGNPWHNEEFVTAVKTVSPALPHLQPALVTFFAAEYALGGLIDESTTEERELAWMPPTNNVNKVLFQRQPQLTMLQYNAQAMYHHNNTQSFMKENFTKEAQNAEAADMNRTLEIVENNRKKQRETNKENKEKRVAKAKLIFNREEIMTLKSQKLTDHLAAFQAAGTPNLNELNSRSPVGEIRQGLQAAIDLYVEGTWAPKKGGGGPSHSGEEFDTPNKSQESEEGGD</sequence>
<keyword evidence="1" id="KW-0175">Coiled coil</keyword>
<evidence type="ECO:0000256" key="1">
    <source>
        <dbReference type="SAM" id="Coils"/>
    </source>
</evidence>